<dbReference type="GO" id="GO:0000976">
    <property type="term" value="F:transcription cis-regulatory region binding"/>
    <property type="evidence" value="ECO:0007669"/>
    <property type="project" value="TreeGrafter"/>
</dbReference>
<dbReference type="PANTHER" id="PTHR30055:SF234">
    <property type="entry name" value="HTH-TYPE TRANSCRIPTIONAL REGULATOR BETI"/>
    <property type="match status" value="1"/>
</dbReference>
<keyword evidence="3" id="KW-0804">Transcription</keyword>
<comment type="caution">
    <text evidence="6">The sequence shown here is derived from an EMBL/GenBank/DDBJ whole genome shotgun (WGS) entry which is preliminary data.</text>
</comment>
<evidence type="ECO:0000313" key="6">
    <source>
        <dbReference type="EMBL" id="GID11962.1"/>
    </source>
</evidence>
<evidence type="ECO:0000259" key="5">
    <source>
        <dbReference type="PROSITE" id="PS50977"/>
    </source>
</evidence>
<protein>
    <submittedName>
        <fullName evidence="6">TetR family transcriptional regulator</fullName>
    </submittedName>
</protein>
<dbReference type="Pfam" id="PF21597">
    <property type="entry name" value="TetR_C_43"/>
    <property type="match status" value="1"/>
</dbReference>
<dbReference type="Proteomes" id="UP000612808">
    <property type="component" value="Unassembled WGS sequence"/>
</dbReference>
<dbReference type="AlphaFoldDB" id="A0A8J3NCN1"/>
<dbReference type="InterPro" id="IPR009057">
    <property type="entry name" value="Homeodomain-like_sf"/>
</dbReference>
<dbReference type="GO" id="GO:0003700">
    <property type="term" value="F:DNA-binding transcription factor activity"/>
    <property type="evidence" value="ECO:0007669"/>
    <property type="project" value="TreeGrafter"/>
</dbReference>
<gene>
    <name evidence="6" type="ORF">Aru02nite_28510</name>
</gene>
<dbReference type="PRINTS" id="PR00455">
    <property type="entry name" value="HTHTETR"/>
</dbReference>
<dbReference type="SUPFAM" id="SSF46689">
    <property type="entry name" value="Homeodomain-like"/>
    <property type="match status" value="1"/>
</dbReference>
<name>A0A8J3NCN1_9ACTN</name>
<reference evidence="6" key="1">
    <citation type="submission" date="2021-01" db="EMBL/GenBank/DDBJ databases">
        <title>Whole genome shotgun sequence of Actinocatenispora rupis NBRC 107355.</title>
        <authorList>
            <person name="Komaki H."/>
            <person name="Tamura T."/>
        </authorList>
    </citation>
    <scope>NUCLEOTIDE SEQUENCE</scope>
    <source>
        <strain evidence="6">NBRC 107355</strain>
    </source>
</reference>
<dbReference type="InterPro" id="IPR001647">
    <property type="entry name" value="HTH_TetR"/>
</dbReference>
<evidence type="ECO:0000256" key="4">
    <source>
        <dbReference type="PROSITE-ProRule" id="PRU00335"/>
    </source>
</evidence>
<evidence type="ECO:0000313" key="7">
    <source>
        <dbReference type="Proteomes" id="UP000612808"/>
    </source>
</evidence>
<dbReference type="PANTHER" id="PTHR30055">
    <property type="entry name" value="HTH-TYPE TRANSCRIPTIONAL REGULATOR RUTR"/>
    <property type="match status" value="1"/>
</dbReference>
<evidence type="ECO:0000256" key="3">
    <source>
        <dbReference type="ARBA" id="ARBA00023163"/>
    </source>
</evidence>
<keyword evidence="1" id="KW-0805">Transcription regulation</keyword>
<feature type="domain" description="HTH tetR-type" evidence="5">
    <location>
        <begin position="9"/>
        <end position="68"/>
    </location>
</feature>
<proteinExistence type="predicted"/>
<dbReference type="EMBL" id="BOMB01000015">
    <property type="protein sequence ID" value="GID11962.1"/>
    <property type="molecule type" value="Genomic_DNA"/>
</dbReference>
<keyword evidence="7" id="KW-1185">Reference proteome</keyword>
<keyword evidence="2 4" id="KW-0238">DNA-binding</keyword>
<dbReference type="Gene3D" id="1.10.357.10">
    <property type="entry name" value="Tetracycline Repressor, domain 2"/>
    <property type="match status" value="1"/>
</dbReference>
<dbReference type="PROSITE" id="PS50977">
    <property type="entry name" value="HTH_TETR_2"/>
    <property type="match status" value="1"/>
</dbReference>
<evidence type="ECO:0000256" key="1">
    <source>
        <dbReference type="ARBA" id="ARBA00023015"/>
    </source>
</evidence>
<accession>A0A8J3NCN1</accession>
<dbReference type="RefSeq" id="WP_203657946.1">
    <property type="nucleotide sequence ID" value="NZ_BAAAZM010000005.1"/>
</dbReference>
<sequence length="179" mass="19021">MPVRRADAARNAAALLTAARELFDESGHDIAMDEVARRAGVGNATLYRHFPTRGDLLVAAYAEEVDALCRRGADAARAADPVDALFGWLDEFVAHVATKRALALAATTGPDARRTELFERWHASMRETATVLADRAADALTPGVTGPDLLALANGIAVAATDPAHARHLAALLRHGVQR</sequence>
<dbReference type="Pfam" id="PF00440">
    <property type="entry name" value="TetR_N"/>
    <property type="match status" value="1"/>
</dbReference>
<organism evidence="6 7">
    <name type="scientific">Actinocatenispora rupis</name>
    <dbReference type="NCBI Taxonomy" id="519421"/>
    <lineage>
        <taxon>Bacteria</taxon>
        <taxon>Bacillati</taxon>
        <taxon>Actinomycetota</taxon>
        <taxon>Actinomycetes</taxon>
        <taxon>Micromonosporales</taxon>
        <taxon>Micromonosporaceae</taxon>
        <taxon>Actinocatenispora</taxon>
    </lineage>
</organism>
<evidence type="ECO:0000256" key="2">
    <source>
        <dbReference type="ARBA" id="ARBA00023125"/>
    </source>
</evidence>
<feature type="DNA-binding region" description="H-T-H motif" evidence="4">
    <location>
        <begin position="31"/>
        <end position="50"/>
    </location>
</feature>
<dbReference type="InterPro" id="IPR049445">
    <property type="entry name" value="TetR_SbtR-like_C"/>
</dbReference>
<dbReference type="InterPro" id="IPR050109">
    <property type="entry name" value="HTH-type_TetR-like_transc_reg"/>
</dbReference>